<dbReference type="PROSITE" id="PS00778">
    <property type="entry name" value="HIS_ACID_PHOSPHAT_2"/>
    <property type="match status" value="1"/>
</dbReference>
<accession>A0A9N9FQT4</accession>
<name>A0A9N9FQT4_FUNMO</name>
<proteinExistence type="predicted"/>
<dbReference type="Proteomes" id="UP000789375">
    <property type="component" value="Unassembled WGS sequence"/>
</dbReference>
<evidence type="ECO:0000313" key="2">
    <source>
        <dbReference type="Proteomes" id="UP000789375"/>
    </source>
</evidence>
<protein>
    <submittedName>
        <fullName evidence="1">15287_t:CDS:1</fullName>
    </submittedName>
</protein>
<keyword evidence="2" id="KW-1185">Reference proteome</keyword>
<sequence>MSSKDCKPICSSTATLRLKLSHDNRLGAVYDAVYTFIDSRRSSRKASPSGQMAVDRDTVSLVLFDDNVDTAFENESLSKHEELLTKMMKFRPCGYNLYNIGIDKASEIINKYYDASK</sequence>
<evidence type="ECO:0000313" key="1">
    <source>
        <dbReference type="EMBL" id="CAG8553519.1"/>
    </source>
</evidence>
<gene>
    <name evidence="1" type="ORF">FMOSSE_LOCUS6591</name>
</gene>
<organism evidence="1 2">
    <name type="scientific">Funneliformis mosseae</name>
    <name type="common">Endomycorrhizal fungus</name>
    <name type="synonym">Glomus mosseae</name>
    <dbReference type="NCBI Taxonomy" id="27381"/>
    <lineage>
        <taxon>Eukaryota</taxon>
        <taxon>Fungi</taxon>
        <taxon>Fungi incertae sedis</taxon>
        <taxon>Mucoromycota</taxon>
        <taxon>Glomeromycotina</taxon>
        <taxon>Glomeromycetes</taxon>
        <taxon>Glomerales</taxon>
        <taxon>Glomeraceae</taxon>
        <taxon>Funneliformis</taxon>
    </lineage>
</organism>
<dbReference type="InterPro" id="IPR033379">
    <property type="entry name" value="Acid_Pase_AS"/>
</dbReference>
<dbReference type="EMBL" id="CAJVPP010001405">
    <property type="protein sequence ID" value="CAG8553519.1"/>
    <property type="molecule type" value="Genomic_DNA"/>
</dbReference>
<comment type="caution">
    <text evidence="1">The sequence shown here is derived from an EMBL/GenBank/DDBJ whole genome shotgun (WGS) entry which is preliminary data.</text>
</comment>
<dbReference type="AlphaFoldDB" id="A0A9N9FQT4"/>
<reference evidence="1" key="1">
    <citation type="submission" date="2021-06" db="EMBL/GenBank/DDBJ databases">
        <authorList>
            <person name="Kallberg Y."/>
            <person name="Tangrot J."/>
            <person name="Rosling A."/>
        </authorList>
    </citation>
    <scope>NUCLEOTIDE SEQUENCE</scope>
    <source>
        <strain evidence="1">87-6 pot B 2015</strain>
    </source>
</reference>